<comment type="caution">
    <text evidence="15">The sequence shown here is derived from an EMBL/GenBank/DDBJ whole genome shotgun (WGS) entry which is preliminary data.</text>
</comment>
<evidence type="ECO:0000256" key="3">
    <source>
        <dbReference type="ARBA" id="ARBA00022452"/>
    </source>
</evidence>
<evidence type="ECO:0000259" key="14">
    <source>
        <dbReference type="Pfam" id="PF07715"/>
    </source>
</evidence>
<dbReference type="Gene3D" id="2.170.130.10">
    <property type="entry name" value="TonB-dependent receptor, plug domain"/>
    <property type="match status" value="1"/>
</dbReference>
<dbReference type="NCBIfam" id="TIGR04057">
    <property type="entry name" value="SusC_RagA_signa"/>
    <property type="match status" value="1"/>
</dbReference>
<dbReference type="InterPro" id="IPR039426">
    <property type="entry name" value="TonB-dep_rcpt-like"/>
</dbReference>
<keyword evidence="4 10" id="KW-0812">Transmembrane</keyword>
<dbReference type="GO" id="GO:0009279">
    <property type="term" value="C:cell outer membrane"/>
    <property type="evidence" value="ECO:0007669"/>
    <property type="project" value="UniProtKB-SubCell"/>
</dbReference>
<keyword evidence="7 10" id="KW-0472">Membrane</keyword>
<dbReference type="InterPro" id="IPR036942">
    <property type="entry name" value="Beta-barrel_TonB_sf"/>
</dbReference>
<dbReference type="Pfam" id="PF00593">
    <property type="entry name" value="TonB_dep_Rec_b-barrel"/>
    <property type="match status" value="1"/>
</dbReference>
<dbReference type="Gene3D" id="2.40.170.20">
    <property type="entry name" value="TonB-dependent receptor, beta-barrel domain"/>
    <property type="match status" value="1"/>
</dbReference>
<dbReference type="InterPro" id="IPR012910">
    <property type="entry name" value="Plug_dom"/>
</dbReference>
<evidence type="ECO:0000259" key="13">
    <source>
        <dbReference type="Pfam" id="PF00593"/>
    </source>
</evidence>
<evidence type="ECO:0000256" key="9">
    <source>
        <dbReference type="ARBA" id="ARBA00023237"/>
    </source>
</evidence>
<proteinExistence type="inferred from homology"/>
<evidence type="ECO:0000256" key="12">
    <source>
        <dbReference type="SAM" id="SignalP"/>
    </source>
</evidence>
<keyword evidence="6 11" id="KW-0798">TonB box</keyword>
<comment type="similarity">
    <text evidence="10 11">Belongs to the TonB-dependent receptor family.</text>
</comment>
<keyword evidence="16" id="KW-1185">Reference proteome</keyword>
<evidence type="ECO:0000256" key="11">
    <source>
        <dbReference type="RuleBase" id="RU003357"/>
    </source>
</evidence>
<evidence type="ECO:0000256" key="10">
    <source>
        <dbReference type="PROSITE-ProRule" id="PRU01360"/>
    </source>
</evidence>
<organism evidence="15 16">
    <name type="scientific">Hymenobacter montanus</name>
    <dbReference type="NCBI Taxonomy" id="2771359"/>
    <lineage>
        <taxon>Bacteria</taxon>
        <taxon>Pseudomonadati</taxon>
        <taxon>Bacteroidota</taxon>
        <taxon>Cytophagia</taxon>
        <taxon>Cytophagales</taxon>
        <taxon>Hymenobacteraceae</taxon>
        <taxon>Hymenobacter</taxon>
    </lineage>
</organism>
<keyword evidence="3 10" id="KW-1134">Transmembrane beta strand</keyword>
<evidence type="ECO:0000256" key="4">
    <source>
        <dbReference type="ARBA" id="ARBA00022692"/>
    </source>
</evidence>
<dbReference type="AlphaFoldDB" id="A0A927BDD6"/>
<comment type="subcellular location">
    <subcellularLocation>
        <location evidence="1 10">Cell outer membrane</location>
        <topology evidence="1 10">Multi-pass membrane protein</topology>
    </subcellularLocation>
</comment>
<dbReference type="Gene3D" id="2.60.40.1120">
    <property type="entry name" value="Carboxypeptidase-like, regulatory domain"/>
    <property type="match status" value="1"/>
</dbReference>
<dbReference type="SUPFAM" id="SSF49464">
    <property type="entry name" value="Carboxypeptidase regulatory domain-like"/>
    <property type="match status" value="1"/>
</dbReference>
<keyword evidence="8" id="KW-0675">Receptor</keyword>
<reference evidence="15" key="1">
    <citation type="submission" date="2020-09" db="EMBL/GenBank/DDBJ databases">
        <authorList>
            <person name="Kim M.K."/>
        </authorList>
    </citation>
    <scope>NUCLEOTIDE SEQUENCE</scope>
    <source>
        <strain evidence="15">BT664</strain>
    </source>
</reference>
<dbReference type="PANTHER" id="PTHR30069">
    <property type="entry name" value="TONB-DEPENDENT OUTER MEMBRANE RECEPTOR"/>
    <property type="match status" value="1"/>
</dbReference>
<sequence>MKKLLCMVMLFMTGLLQQVYAQDRALSGKVTDRATGQGLPGVTVQVKGTTLGTATNADGSFSLSVPPSASTLIISSIGYTSVEQPIGDNTTFTIGLATDVKQLDEVVVSGLASTVKRSNLANAVASVSAQELYGSTRPATLDAALNGKIVGANISSTSGAPGGGVSVQLRGISTLTGNVQPLYIIDGVYAVSQEIGNGAGSSAFTGASSLTTRTTQDNGTNRISDLNPADIESIEVLKGPSAAAIYGQRANAGVIIIKTKRGAAGQTSINISQDLGFQGIQRYIGHEDFTPEKITLVDGTGPAANAEKAALAAAQASGKIYDYEKEVFGNIGFLRNTNMSISGGSDRTKFYASGSNTREDGIVKNTNYTRSSVRLNVDQKIGSRIDLGISAGYFNTTNRRSFFGNDNNGVSVGYNLLSIRSYDELHKDPVTGLFPDSPRTGDNPLAIVERAINEETTNRVTTSGNTTIRIIDSENSSLRLSVQGGIDYAGSGALLALPSDLQSQQSSANPGVARVASNQFFNYNLQSFLAYDWKLGSLAFSSQVGATRLGLNVKQQFSQGQNLAPGPLQPDRGTIVTQNTNIQDETDVGYVAQQEINFQDRVVATGGIRLDKSSRNGDPKKLYAFPKVSLALNLTKFDFFSINNVSQVKLRAAYGETGGVAFFNSTFSPLNSISTGGYVGLIPSVLVGNPKIGPERATELEGGIDLGFFNNRLSFEATVYNKKVIDIIQTYNTASGTGVQSIRAFPVGDLRNRGLELSLSVTPVQSTNFRWTSTTQFWLNRSLVTRLIVPTANLNPGFGSNYGTTFFALNESPTRWYGSPNLPASETPFLLTRYGEAQPTFQMSYLNSFTLFKNLDVSFLLHWKKDSYTSNLTVTNQDGFGTSKDWSEPYTQPDGSVVPLGEARQSFKADYYIQNSGYVRLREASIYYSLPSELRASLFNNFVKSLRVGVSGNNLLTWTKYKGYDPEVSNFGSTNTQAQVDVVGYPSTRRVFFTLQLGF</sequence>
<feature type="chain" id="PRO_5037411594" evidence="12">
    <location>
        <begin position="22"/>
        <end position="999"/>
    </location>
</feature>
<dbReference type="Proteomes" id="UP000612233">
    <property type="component" value="Unassembled WGS sequence"/>
</dbReference>
<evidence type="ECO:0000256" key="2">
    <source>
        <dbReference type="ARBA" id="ARBA00022448"/>
    </source>
</evidence>
<dbReference type="PANTHER" id="PTHR30069:SF29">
    <property type="entry name" value="HEMOGLOBIN AND HEMOGLOBIN-HAPTOGLOBIN-BINDING PROTEIN 1-RELATED"/>
    <property type="match status" value="1"/>
</dbReference>
<dbReference type="InterPro" id="IPR023997">
    <property type="entry name" value="TonB-dep_OMP_SusC/RagA_CS"/>
</dbReference>
<accession>A0A927BDD6</accession>
<feature type="signal peptide" evidence="12">
    <location>
        <begin position="1"/>
        <end position="21"/>
    </location>
</feature>
<evidence type="ECO:0000256" key="5">
    <source>
        <dbReference type="ARBA" id="ARBA00022729"/>
    </source>
</evidence>
<dbReference type="PROSITE" id="PS52016">
    <property type="entry name" value="TONB_DEPENDENT_REC_3"/>
    <property type="match status" value="1"/>
</dbReference>
<keyword evidence="5 12" id="KW-0732">Signal</keyword>
<gene>
    <name evidence="15" type="ORF">IC235_10005</name>
</gene>
<dbReference type="Pfam" id="PF13715">
    <property type="entry name" value="CarbopepD_reg_2"/>
    <property type="match status" value="1"/>
</dbReference>
<feature type="domain" description="TonB-dependent receptor-like beta-barrel" evidence="13">
    <location>
        <begin position="436"/>
        <end position="875"/>
    </location>
</feature>
<dbReference type="NCBIfam" id="TIGR04056">
    <property type="entry name" value="OMP_RagA_SusC"/>
    <property type="match status" value="1"/>
</dbReference>
<dbReference type="InterPro" id="IPR023996">
    <property type="entry name" value="TonB-dep_OMP_SusC/RagA"/>
</dbReference>
<dbReference type="GO" id="GO:0015344">
    <property type="term" value="F:siderophore uptake transmembrane transporter activity"/>
    <property type="evidence" value="ECO:0007669"/>
    <property type="project" value="TreeGrafter"/>
</dbReference>
<dbReference type="InterPro" id="IPR000531">
    <property type="entry name" value="Beta-barrel_TonB"/>
</dbReference>
<dbReference type="GO" id="GO:0044718">
    <property type="term" value="P:siderophore transmembrane transport"/>
    <property type="evidence" value="ECO:0007669"/>
    <property type="project" value="TreeGrafter"/>
</dbReference>
<evidence type="ECO:0000313" key="16">
    <source>
        <dbReference type="Proteomes" id="UP000612233"/>
    </source>
</evidence>
<dbReference type="EMBL" id="JACXAD010000009">
    <property type="protein sequence ID" value="MBD2768225.1"/>
    <property type="molecule type" value="Genomic_DNA"/>
</dbReference>
<name>A0A927BDD6_9BACT</name>
<dbReference type="InterPro" id="IPR037066">
    <property type="entry name" value="Plug_dom_sf"/>
</dbReference>
<evidence type="ECO:0000256" key="1">
    <source>
        <dbReference type="ARBA" id="ARBA00004571"/>
    </source>
</evidence>
<evidence type="ECO:0000256" key="7">
    <source>
        <dbReference type="ARBA" id="ARBA00023136"/>
    </source>
</evidence>
<protein>
    <submittedName>
        <fullName evidence="15">SusC/RagA family TonB-linked outer membrane protein</fullName>
    </submittedName>
</protein>
<dbReference type="RefSeq" id="WP_191005038.1">
    <property type="nucleotide sequence ID" value="NZ_JACXAD010000009.1"/>
</dbReference>
<feature type="domain" description="TonB-dependent receptor plug" evidence="14">
    <location>
        <begin position="118"/>
        <end position="254"/>
    </location>
</feature>
<dbReference type="Pfam" id="PF07715">
    <property type="entry name" value="Plug"/>
    <property type="match status" value="1"/>
</dbReference>
<evidence type="ECO:0000256" key="6">
    <source>
        <dbReference type="ARBA" id="ARBA00023077"/>
    </source>
</evidence>
<dbReference type="InterPro" id="IPR008969">
    <property type="entry name" value="CarboxyPept-like_regulatory"/>
</dbReference>
<evidence type="ECO:0000313" key="15">
    <source>
        <dbReference type="EMBL" id="MBD2768225.1"/>
    </source>
</evidence>
<keyword evidence="2 10" id="KW-0813">Transport</keyword>
<evidence type="ECO:0000256" key="8">
    <source>
        <dbReference type="ARBA" id="ARBA00023170"/>
    </source>
</evidence>
<dbReference type="SUPFAM" id="SSF56935">
    <property type="entry name" value="Porins"/>
    <property type="match status" value="1"/>
</dbReference>
<keyword evidence="9 10" id="KW-0998">Cell outer membrane</keyword>